<evidence type="ECO:0000313" key="12">
    <source>
        <dbReference type="EMBL" id="KAK2559948.1"/>
    </source>
</evidence>
<keyword evidence="13" id="KW-1185">Reference proteome</keyword>
<protein>
    <submittedName>
        <fullName evidence="12">Bone morphogenetic protein 7</fullName>
    </submittedName>
</protein>
<keyword evidence="7" id="KW-0325">Glycoprotein</keyword>
<evidence type="ECO:0000259" key="11">
    <source>
        <dbReference type="PROSITE" id="PS51362"/>
    </source>
</evidence>
<evidence type="ECO:0000256" key="9">
    <source>
        <dbReference type="SAM" id="MobiDB-lite"/>
    </source>
</evidence>
<gene>
    <name evidence="12" type="ORF">P5673_017526</name>
</gene>
<feature type="region of interest" description="Disordered" evidence="9">
    <location>
        <begin position="315"/>
        <end position="344"/>
    </location>
</feature>
<organism evidence="12 13">
    <name type="scientific">Acropora cervicornis</name>
    <name type="common">Staghorn coral</name>
    <dbReference type="NCBI Taxonomy" id="6130"/>
    <lineage>
        <taxon>Eukaryota</taxon>
        <taxon>Metazoa</taxon>
        <taxon>Cnidaria</taxon>
        <taxon>Anthozoa</taxon>
        <taxon>Hexacorallia</taxon>
        <taxon>Scleractinia</taxon>
        <taxon>Astrocoeniina</taxon>
        <taxon>Acroporidae</taxon>
        <taxon>Acropora</taxon>
    </lineage>
</organism>
<dbReference type="PANTHER" id="PTHR11848">
    <property type="entry name" value="TGF-BETA FAMILY"/>
    <property type="match status" value="1"/>
</dbReference>
<dbReference type="Gene3D" id="2.10.90.10">
    <property type="entry name" value="Cystine-knot cytokines"/>
    <property type="match status" value="1"/>
</dbReference>
<evidence type="ECO:0000256" key="6">
    <source>
        <dbReference type="ARBA" id="ARBA00023157"/>
    </source>
</evidence>
<dbReference type="GO" id="GO:0005125">
    <property type="term" value="F:cytokine activity"/>
    <property type="evidence" value="ECO:0007669"/>
    <property type="project" value="TreeGrafter"/>
</dbReference>
<keyword evidence="3" id="KW-0964">Secreted</keyword>
<keyword evidence="6" id="KW-1015">Disulfide bond</keyword>
<reference evidence="12" key="2">
    <citation type="journal article" date="2023" name="Science">
        <title>Genomic signatures of disease resistance in endangered staghorn corals.</title>
        <authorList>
            <person name="Vollmer S.V."/>
            <person name="Selwyn J.D."/>
            <person name="Despard B.A."/>
            <person name="Roesel C.L."/>
        </authorList>
    </citation>
    <scope>NUCLEOTIDE SEQUENCE</scope>
    <source>
        <strain evidence="12">K2</strain>
    </source>
</reference>
<name>A0AAD9QES6_ACRCE</name>
<evidence type="ECO:0000256" key="4">
    <source>
        <dbReference type="ARBA" id="ARBA00022729"/>
    </source>
</evidence>
<comment type="subcellular location">
    <subcellularLocation>
        <location evidence="1">Secreted</location>
    </subcellularLocation>
</comment>
<evidence type="ECO:0000256" key="1">
    <source>
        <dbReference type="ARBA" id="ARBA00004613"/>
    </source>
</evidence>
<dbReference type="GO" id="GO:0008083">
    <property type="term" value="F:growth factor activity"/>
    <property type="evidence" value="ECO:0007669"/>
    <property type="project" value="UniProtKB-KW"/>
</dbReference>
<accession>A0AAD9QES6</accession>
<dbReference type="FunFam" id="2.10.90.10:FF:000001">
    <property type="entry name" value="Bone morphogenetic protein 4"/>
    <property type="match status" value="1"/>
</dbReference>
<reference evidence="12" key="1">
    <citation type="journal article" date="2023" name="G3 (Bethesda)">
        <title>Whole genome assembly and annotation of the endangered Caribbean coral Acropora cervicornis.</title>
        <authorList>
            <person name="Selwyn J.D."/>
            <person name="Vollmer S.V."/>
        </authorList>
    </citation>
    <scope>NUCLEOTIDE SEQUENCE</scope>
    <source>
        <strain evidence="12">K2</strain>
    </source>
</reference>
<evidence type="ECO:0000256" key="7">
    <source>
        <dbReference type="ARBA" id="ARBA00023180"/>
    </source>
</evidence>
<feature type="compositionally biased region" description="Polar residues" evidence="9">
    <location>
        <begin position="64"/>
        <end position="79"/>
    </location>
</feature>
<dbReference type="InterPro" id="IPR001839">
    <property type="entry name" value="TGF-b_C"/>
</dbReference>
<dbReference type="InterPro" id="IPR029034">
    <property type="entry name" value="Cystine-knot_cytokine"/>
</dbReference>
<dbReference type="AlphaFoldDB" id="A0AAD9QES6"/>
<dbReference type="InterPro" id="IPR015615">
    <property type="entry name" value="TGF-beta-rel"/>
</dbReference>
<feature type="region of interest" description="Disordered" evidence="9">
    <location>
        <begin position="50"/>
        <end position="79"/>
    </location>
</feature>
<evidence type="ECO:0000256" key="5">
    <source>
        <dbReference type="ARBA" id="ARBA00023030"/>
    </source>
</evidence>
<evidence type="ECO:0000313" key="13">
    <source>
        <dbReference type="Proteomes" id="UP001249851"/>
    </source>
</evidence>
<keyword evidence="5 8" id="KW-0339">Growth factor</keyword>
<dbReference type="CDD" id="cd13761">
    <property type="entry name" value="TGF_beta_BMP5_like"/>
    <property type="match status" value="1"/>
</dbReference>
<dbReference type="Pfam" id="PF00688">
    <property type="entry name" value="TGFb_propeptide"/>
    <property type="match status" value="1"/>
</dbReference>
<feature type="chain" id="PRO_5041995436" evidence="10">
    <location>
        <begin position="24"/>
        <end position="470"/>
    </location>
</feature>
<feature type="domain" description="TGF-beta family profile" evidence="11">
    <location>
        <begin position="323"/>
        <end position="470"/>
    </location>
</feature>
<dbReference type="PANTHER" id="PTHR11848:SF310">
    <property type="entry name" value="PROTEIN 60A-RELATED"/>
    <property type="match status" value="1"/>
</dbReference>
<dbReference type="Pfam" id="PF00019">
    <property type="entry name" value="TGF_beta"/>
    <property type="match status" value="1"/>
</dbReference>
<dbReference type="InterPro" id="IPR001111">
    <property type="entry name" value="TGF-b_propeptide"/>
</dbReference>
<dbReference type="Proteomes" id="UP001249851">
    <property type="component" value="Unassembled WGS sequence"/>
</dbReference>
<evidence type="ECO:0000256" key="10">
    <source>
        <dbReference type="SAM" id="SignalP"/>
    </source>
</evidence>
<dbReference type="PROSITE" id="PS51362">
    <property type="entry name" value="TGF_BETA_2"/>
    <property type="match status" value="1"/>
</dbReference>
<dbReference type="SMART" id="SM00204">
    <property type="entry name" value="TGFB"/>
    <property type="match status" value="1"/>
</dbReference>
<dbReference type="GO" id="GO:0005615">
    <property type="term" value="C:extracellular space"/>
    <property type="evidence" value="ECO:0007669"/>
    <property type="project" value="TreeGrafter"/>
</dbReference>
<dbReference type="Gene3D" id="2.60.120.970">
    <property type="match status" value="1"/>
</dbReference>
<evidence type="ECO:0000256" key="3">
    <source>
        <dbReference type="ARBA" id="ARBA00022525"/>
    </source>
</evidence>
<evidence type="ECO:0000256" key="2">
    <source>
        <dbReference type="ARBA" id="ARBA00006656"/>
    </source>
</evidence>
<feature type="signal peptide" evidence="10">
    <location>
        <begin position="1"/>
        <end position="23"/>
    </location>
</feature>
<dbReference type="EMBL" id="JARQWQ010000038">
    <property type="protein sequence ID" value="KAK2559948.1"/>
    <property type="molecule type" value="Genomic_DNA"/>
</dbReference>
<proteinExistence type="inferred from homology"/>
<comment type="caution">
    <text evidence="12">The sequence shown here is derived from an EMBL/GenBank/DDBJ whole genome shotgun (WGS) entry which is preliminary data.</text>
</comment>
<dbReference type="SUPFAM" id="SSF57501">
    <property type="entry name" value="Cystine-knot cytokines"/>
    <property type="match status" value="1"/>
</dbReference>
<keyword evidence="4 10" id="KW-0732">Signal</keyword>
<comment type="similarity">
    <text evidence="2 8">Belongs to the TGF-beta family.</text>
</comment>
<evidence type="ECO:0000256" key="8">
    <source>
        <dbReference type="RuleBase" id="RU000354"/>
    </source>
</evidence>
<sequence>MTCLARLLVASVLALRAAYHSECSSPSSSDKLSASSELFSEEFLENLSLRRQHRRGRSVHESPKGQSANSERSSVKNGTTSIKLQREILNLLGLPRRPRLSLNTRLHGRKMSAPRYMINLYNSLEMNVSASDGGVCCNTSKTDARAVGADTIMSYLNHVRGARPKISRRHATFRFKMETPQGEKITAAEFRIYKEQLYRGNVDSWENSTYHIKLFQVVQPARILKLLHNRVLRSWDTGWEAFDITSAGQEWANDSVKNFGIELSVRTFAGEELDPHDIGFVGFHGPQEKRPFLVSFYRVDGERGTSYRQIFAPHPGPAGYERRTRRSTRSLGGKQLGGVSRTEQQNSSKLCSRRTLFVSFEKLEWQDWIIAPDGWVTKYSKTKVPNYFHIFSYSAFFCYGQCSFPLTPEMNATNHAIVQTLVHLMNPSVVPQACCSPTKLSAISVLYFDDSSNVVLKKYNNMVVKSCGCH</sequence>